<evidence type="ECO:0000313" key="3">
    <source>
        <dbReference type="Proteomes" id="UP000182347"/>
    </source>
</evidence>
<feature type="transmembrane region" description="Helical" evidence="1">
    <location>
        <begin position="6"/>
        <end position="24"/>
    </location>
</feature>
<dbReference type="EMBL" id="FNHF01000002">
    <property type="protein sequence ID" value="SDM28108.1"/>
    <property type="molecule type" value="Genomic_DNA"/>
</dbReference>
<protein>
    <submittedName>
        <fullName evidence="2">Uncharacterized protein</fullName>
    </submittedName>
</protein>
<dbReference type="STRING" id="482461.SAMN05216244_2196"/>
<keyword evidence="1" id="KW-1133">Transmembrane helix</keyword>
<proteinExistence type="predicted"/>
<organism evidence="2 3">
    <name type="scientific">Sediminibacillus halophilus</name>
    <dbReference type="NCBI Taxonomy" id="482461"/>
    <lineage>
        <taxon>Bacteria</taxon>
        <taxon>Bacillati</taxon>
        <taxon>Bacillota</taxon>
        <taxon>Bacilli</taxon>
        <taxon>Bacillales</taxon>
        <taxon>Bacillaceae</taxon>
        <taxon>Sediminibacillus</taxon>
    </lineage>
</organism>
<dbReference type="Proteomes" id="UP000182347">
    <property type="component" value="Unassembled WGS sequence"/>
</dbReference>
<keyword evidence="1" id="KW-0472">Membrane</keyword>
<reference evidence="3" key="1">
    <citation type="submission" date="2016-10" db="EMBL/GenBank/DDBJ databases">
        <authorList>
            <person name="Varghese N."/>
            <person name="Submissions S."/>
        </authorList>
    </citation>
    <scope>NUCLEOTIDE SEQUENCE [LARGE SCALE GENOMIC DNA]</scope>
    <source>
        <strain evidence="3">CGMCC 1.6199</strain>
    </source>
</reference>
<dbReference type="AlphaFoldDB" id="A0A1G9RXT6"/>
<accession>A0A1G9RXT6</accession>
<evidence type="ECO:0000313" key="2">
    <source>
        <dbReference type="EMBL" id="SDM28108.1"/>
    </source>
</evidence>
<evidence type="ECO:0000256" key="1">
    <source>
        <dbReference type="SAM" id="Phobius"/>
    </source>
</evidence>
<sequence>MFLMYGLSAIGFALIGSFVCSIMYPKGKEAAK</sequence>
<name>A0A1G9RXT6_9BACI</name>
<keyword evidence="1" id="KW-0812">Transmembrane</keyword>
<gene>
    <name evidence="2" type="ORF">SAMN05216244_2196</name>
</gene>
<keyword evidence="3" id="KW-1185">Reference proteome</keyword>